<dbReference type="GO" id="GO:0032259">
    <property type="term" value="P:methylation"/>
    <property type="evidence" value="ECO:0007669"/>
    <property type="project" value="UniProtKB-KW"/>
</dbReference>
<sequence>MIPDRVRAAVDLVDPQPGERILELGGGPGVSAGLVCARLGDGQLLAVDRSAVAVQRTEARNAEHLAAGRLVVRQASLEELDLPAASLDKAFCLNVNLFWTRDPAHEVAILRAALKPQGTLHVLYGTDGPSSADRVTAPITAALRAGGFETEPVRTEHCMGVRAW</sequence>
<keyword evidence="2" id="KW-0489">Methyltransferase</keyword>
<dbReference type="Gene3D" id="3.40.50.150">
    <property type="entry name" value="Vaccinia Virus protein VP39"/>
    <property type="match status" value="1"/>
</dbReference>
<feature type="domain" description="Methyltransferase" evidence="1">
    <location>
        <begin position="21"/>
        <end position="118"/>
    </location>
</feature>
<evidence type="ECO:0000259" key="1">
    <source>
        <dbReference type="Pfam" id="PF13649"/>
    </source>
</evidence>
<dbReference type="Proteomes" id="UP001595699">
    <property type="component" value="Unassembled WGS sequence"/>
</dbReference>
<reference evidence="3" key="1">
    <citation type="journal article" date="2019" name="Int. J. Syst. Evol. Microbiol.">
        <title>The Global Catalogue of Microorganisms (GCM) 10K type strain sequencing project: providing services to taxonomists for standard genome sequencing and annotation.</title>
        <authorList>
            <consortium name="The Broad Institute Genomics Platform"/>
            <consortium name="The Broad Institute Genome Sequencing Center for Infectious Disease"/>
            <person name="Wu L."/>
            <person name="Ma J."/>
        </authorList>
    </citation>
    <scope>NUCLEOTIDE SEQUENCE [LARGE SCALE GENOMIC DNA]</scope>
    <source>
        <strain evidence="3">CGMCC 4.7241</strain>
    </source>
</reference>
<proteinExistence type="predicted"/>
<protein>
    <submittedName>
        <fullName evidence="2">Class I SAM-dependent methyltransferase</fullName>
        <ecNumber evidence="2">2.1.1.-</ecNumber>
    </submittedName>
</protein>
<dbReference type="Pfam" id="PF13649">
    <property type="entry name" value="Methyltransf_25"/>
    <property type="match status" value="1"/>
</dbReference>
<dbReference type="EMBL" id="JBHRZH010000004">
    <property type="protein sequence ID" value="MFC3760013.1"/>
    <property type="molecule type" value="Genomic_DNA"/>
</dbReference>
<dbReference type="SUPFAM" id="SSF53335">
    <property type="entry name" value="S-adenosyl-L-methionine-dependent methyltransferases"/>
    <property type="match status" value="1"/>
</dbReference>
<accession>A0ABV7Y7C1</accession>
<comment type="caution">
    <text evidence="2">The sequence shown here is derived from an EMBL/GenBank/DDBJ whole genome shotgun (WGS) entry which is preliminary data.</text>
</comment>
<organism evidence="2 3">
    <name type="scientific">Tenggerimyces flavus</name>
    <dbReference type="NCBI Taxonomy" id="1708749"/>
    <lineage>
        <taxon>Bacteria</taxon>
        <taxon>Bacillati</taxon>
        <taxon>Actinomycetota</taxon>
        <taxon>Actinomycetes</taxon>
        <taxon>Propionibacteriales</taxon>
        <taxon>Nocardioidaceae</taxon>
        <taxon>Tenggerimyces</taxon>
    </lineage>
</organism>
<dbReference type="CDD" id="cd02440">
    <property type="entry name" value="AdoMet_MTases"/>
    <property type="match status" value="1"/>
</dbReference>
<dbReference type="InterPro" id="IPR041698">
    <property type="entry name" value="Methyltransf_25"/>
</dbReference>
<evidence type="ECO:0000313" key="3">
    <source>
        <dbReference type="Proteomes" id="UP001595699"/>
    </source>
</evidence>
<dbReference type="EC" id="2.1.1.-" evidence="2"/>
<gene>
    <name evidence="2" type="ORF">ACFOUW_04130</name>
</gene>
<dbReference type="RefSeq" id="WP_205120162.1">
    <property type="nucleotide sequence ID" value="NZ_JAFBCM010000001.1"/>
</dbReference>
<keyword evidence="2" id="KW-0808">Transferase</keyword>
<name>A0ABV7Y7C1_9ACTN</name>
<evidence type="ECO:0000313" key="2">
    <source>
        <dbReference type="EMBL" id="MFC3760013.1"/>
    </source>
</evidence>
<dbReference type="InterPro" id="IPR029063">
    <property type="entry name" value="SAM-dependent_MTases_sf"/>
</dbReference>
<keyword evidence="3" id="KW-1185">Reference proteome</keyword>
<dbReference type="GO" id="GO:0008168">
    <property type="term" value="F:methyltransferase activity"/>
    <property type="evidence" value="ECO:0007669"/>
    <property type="project" value="UniProtKB-KW"/>
</dbReference>